<keyword evidence="2" id="KW-1133">Transmembrane helix</keyword>
<feature type="transmembrane region" description="Helical" evidence="2">
    <location>
        <begin position="909"/>
        <end position="933"/>
    </location>
</feature>
<evidence type="ECO:0000313" key="3">
    <source>
        <dbReference type="EMBL" id="BDR52329.1"/>
    </source>
</evidence>
<keyword evidence="2" id="KW-0472">Membrane</keyword>
<evidence type="ECO:0000256" key="2">
    <source>
        <dbReference type="SAM" id="Phobius"/>
    </source>
</evidence>
<keyword evidence="2" id="KW-0812">Transmembrane</keyword>
<gene>
    <name evidence="3" type="ORF">KIM372_02360</name>
</gene>
<dbReference type="Proteomes" id="UP001321766">
    <property type="component" value="Chromosome"/>
</dbReference>
<reference evidence="3 4" key="1">
    <citation type="journal article" date="2023" name="Microbiol. Spectr.">
        <title>Symbiosis of Carpenter Bees with Uncharacterized Lactic Acid Bacteria Showing NAD Auxotrophy.</title>
        <authorList>
            <person name="Kawasaki S."/>
            <person name="Ozawa K."/>
            <person name="Mori T."/>
            <person name="Yamamoto A."/>
            <person name="Ito M."/>
            <person name="Ohkuma M."/>
            <person name="Sakamoto M."/>
            <person name="Matsutani M."/>
        </authorList>
    </citation>
    <scope>NUCLEOTIDE SEQUENCE [LARGE SCALE GENOMIC DNA]</scope>
    <source>
        <strain evidence="3 4">Kim37-2</strain>
    </source>
</reference>
<name>A0ABN6SAA5_9BIFI</name>
<dbReference type="SUPFAM" id="SSF49478">
    <property type="entry name" value="Cna protein B-type domain"/>
    <property type="match status" value="1"/>
</dbReference>
<keyword evidence="4" id="KW-1185">Reference proteome</keyword>
<feature type="region of interest" description="Disordered" evidence="1">
    <location>
        <begin position="677"/>
        <end position="704"/>
    </location>
</feature>
<evidence type="ECO:0000256" key="1">
    <source>
        <dbReference type="SAM" id="MobiDB-lite"/>
    </source>
</evidence>
<evidence type="ECO:0000313" key="4">
    <source>
        <dbReference type="Proteomes" id="UP001321766"/>
    </source>
</evidence>
<organism evidence="3 4">
    <name type="scientific">Bombiscardovia nodaiensis</name>
    <dbReference type="NCBI Taxonomy" id="2932181"/>
    <lineage>
        <taxon>Bacteria</taxon>
        <taxon>Bacillati</taxon>
        <taxon>Actinomycetota</taxon>
        <taxon>Actinomycetes</taxon>
        <taxon>Bifidobacteriales</taxon>
        <taxon>Bifidobacteriaceae</taxon>
        <taxon>Bombiscardovia</taxon>
    </lineage>
</organism>
<dbReference type="Gene3D" id="2.60.40.10">
    <property type="entry name" value="Immunoglobulins"/>
    <property type="match status" value="1"/>
</dbReference>
<dbReference type="InterPro" id="IPR013783">
    <property type="entry name" value="Ig-like_fold"/>
</dbReference>
<feature type="compositionally biased region" description="Polar residues" evidence="1">
    <location>
        <begin position="690"/>
        <end position="699"/>
    </location>
</feature>
<dbReference type="EMBL" id="AP026798">
    <property type="protein sequence ID" value="BDR52329.1"/>
    <property type="molecule type" value="Genomic_DNA"/>
</dbReference>
<accession>A0ABN6SAA5</accession>
<proteinExistence type="predicted"/>
<protein>
    <submittedName>
        <fullName evidence="3">Uncharacterized protein</fullName>
    </submittedName>
</protein>
<sequence length="947" mass="98933">MGNAAGSVSTILNESYGWSGDTYKTRPTMEFQRTVNAGPRNITGNAMFSSHAIGVYGDPPAGPDGEKPLTVYFWCDNSGNNQSYISPIPSGYIAVMRATSGPTDDSITDVYMGIMPTPGNNTDPVRGWVHGPGDGDLWSTGGEVSQATGYLYTSSHPGTEIDNMSLTSLGPTYSPSQYCIWDPVTGNYSLSHLVQPGDWSDGMTTPSLDRWMLRRDVGDTSTGPINPNGSAQAVMTGSTTASADMGMDALGNMYLYYGGDAVPAQGTSYNAGIVKIVPSADNDGNIPDGSKASPWRYTTVTKVRSQLGESWDGAGSMWGVGIRNGKFLIGTTIGTRPGPGEIIPGTSSRQSRLVRIDPLSGLGKIMGSSDNALGRNNSSTYIPAVNYESFDMASAQELEVIQGTLYNDVDGGGTSTADGAKPEHAQALAGQRLVLYDENKQLIGSTTSSAKGTYSFIVSENGQYSIRVTQPGVIQPDGSAVAAHQTWGASTSGSAGTGVQEKTNLATVRCRTGDIVNSLGRSAGACLGTLEAPYIDKNPEALGGVGVEGEWPFYGIVTIQTSAVVPVLDFGFSTRGSYGDASMPPFKSTIAQKGPVLQSADQNDLRLGSTLGFYNDGTNDPSANAHVTDDGVMIRLKDGSLSPLQGAALARGHSYDLNVNVGGRLSPDSKVSVWHTNTDGSEPSGPVAADTTTGDNTVSIDLPMSSGSMKRKQIRAIVTPKTVTPTVDDTSGIFARHLAGAASNNTQPWTVPGEVEDYSVYTANTLVRLQVRVNNGAVPAAPFTFALTNIDEGHLAADNPSHNTDSLRVSQVGTAVTSPTVHSVTQAAAGNPGVKITDTTDKSQLGGEYSISTIDCHGTTDNAPFPTAVSAFEGNATVTGIAIGSDVTCRVDYDNHARFQMPPAGGKTLGLTIGLAAMLLALAAMTVLGLRFVSEKKGKSFSHSRRL</sequence>